<name>A0A426FR89_9BURK</name>
<dbReference type="PANTHER" id="PTHR30435">
    <property type="entry name" value="FLAGELLAR PROTEIN"/>
    <property type="match status" value="1"/>
</dbReference>
<keyword evidence="10" id="KW-0969">Cilium</keyword>
<evidence type="ECO:0000256" key="1">
    <source>
        <dbReference type="ARBA" id="ARBA00004117"/>
    </source>
</evidence>
<dbReference type="InterPro" id="IPR012836">
    <property type="entry name" value="FlgF"/>
</dbReference>
<protein>
    <recommendedName>
        <fullName evidence="5 6">Flagellar basal-body rod protein FlgF</fullName>
    </recommendedName>
</protein>
<feature type="domain" description="Flagellar basal body rod protein N-terminal" evidence="7">
    <location>
        <begin position="5"/>
        <end position="35"/>
    </location>
</feature>
<keyword evidence="10" id="KW-0282">Flagellum</keyword>
<dbReference type="EMBL" id="RRUE01000001">
    <property type="protein sequence ID" value="RRN45174.1"/>
    <property type="molecule type" value="Genomic_DNA"/>
</dbReference>
<dbReference type="PANTHER" id="PTHR30435:SF18">
    <property type="entry name" value="FLAGELLAR BASAL-BODY ROD PROTEIN FLGF"/>
    <property type="match status" value="1"/>
</dbReference>
<comment type="similarity">
    <text evidence="2 6">Belongs to the flagella basal body rod proteins family.</text>
</comment>
<dbReference type="Pfam" id="PF22692">
    <property type="entry name" value="LlgE_F_G_D1"/>
    <property type="match status" value="1"/>
</dbReference>
<evidence type="ECO:0000259" key="9">
    <source>
        <dbReference type="Pfam" id="PF22692"/>
    </source>
</evidence>
<dbReference type="Pfam" id="PF00460">
    <property type="entry name" value="Flg_bb_rod"/>
    <property type="match status" value="1"/>
</dbReference>
<evidence type="ECO:0000313" key="11">
    <source>
        <dbReference type="Proteomes" id="UP000270261"/>
    </source>
</evidence>
<dbReference type="RefSeq" id="WP_125094604.1">
    <property type="nucleotide sequence ID" value="NZ_RRUE01000001.1"/>
</dbReference>
<evidence type="ECO:0000256" key="3">
    <source>
        <dbReference type="ARBA" id="ARBA00023143"/>
    </source>
</evidence>
<feature type="domain" description="Flagellar hook protein FlgE/F/G-like D1" evidence="9">
    <location>
        <begin position="82"/>
        <end position="147"/>
    </location>
</feature>
<dbReference type="Proteomes" id="UP000270261">
    <property type="component" value="Unassembled WGS sequence"/>
</dbReference>
<dbReference type="GO" id="GO:0030694">
    <property type="term" value="C:bacterial-type flagellum basal body, rod"/>
    <property type="evidence" value="ECO:0007669"/>
    <property type="project" value="UniProtKB-UniRule"/>
</dbReference>
<dbReference type="OrthoDB" id="9804559at2"/>
<feature type="domain" description="Flagellar basal-body/hook protein C-terminal" evidence="8">
    <location>
        <begin position="195"/>
        <end position="239"/>
    </location>
</feature>
<reference evidence="10 11" key="1">
    <citation type="submission" date="2018-11" db="EMBL/GenBank/DDBJ databases">
        <title>Genome sequencing of Lautropia sp. KCOM 2505 (= ChDC F240).</title>
        <authorList>
            <person name="Kook J.-K."/>
            <person name="Park S.-N."/>
            <person name="Lim Y.K."/>
        </authorList>
    </citation>
    <scope>NUCLEOTIDE SEQUENCE [LARGE SCALE GENOMIC DNA]</scope>
    <source>
        <strain evidence="10 11">KCOM 2505</strain>
    </source>
</reference>
<evidence type="ECO:0000259" key="7">
    <source>
        <dbReference type="Pfam" id="PF00460"/>
    </source>
</evidence>
<accession>A0A426FR89</accession>
<keyword evidence="11" id="KW-1185">Reference proteome</keyword>
<dbReference type="InterPro" id="IPR001444">
    <property type="entry name" value="Flag_bb_rod_N"/>
</dbReference>
<dbReference type="NCBIfam" id="NF009280">
    <property type="entry name" value="PRK12640.1"/>
    <property type="match status" value="1"/>
</dbReference>
<keyword evidence="10" id="KW-0966">Cell projection</keyword>
<dbReference type="Pfam" id="PF06429">
    <property type="entry name" value="Flg_bbr_C"/>
    <property type="match status" value="1"/>
</dbReference>
<dbReference type="InterPro" id="IPR053967">
    <property type="entry name" value="LlgE_F_G-like_D1"/>
</dbReference>
<keyword evidence="3 6" id="KW-0975">Bacterial flagellum</keyword>
<dbReference type="InterPro" id="IPR020013">
    <property type="entry name" value="Flagellar_FlgE/F/G"/>
</dbReference>
<proteinExistence type="inferred from homology"/>
<dbReference type="InterPro" id="IPR010930">
    <property type="entry name" value="Flg_bb/hook_C_dom"/>
</dbReference>
<evidence type="ECO:0000256" key="5">
    <source>
        <dbReference type="ARBA" id="ARBA00040228"/>
    </source>
</evidence>
<organism evidence="10 11">
    <name type="scientific">Lautropia dentalis</name>
    <dbReference type="NCBI Taxonomy" id="2490857"/>
    <lineage>
        <taxon>Bacteria</taxon>
        <taxon>Pseudomonadati</taxon>
        <taxon>Pseudomonadota</taxon>
        <taxon>Betaproteobacteria</taxon>
        <taxon>Burkholderiales</taxon>
        <taxon>Burkholderiaceae</taxon>
        <taxon>Lautropia</taxon>
    </lineage>
</organism>
<gene>
    <name evidence="10" type="primary">flgF</name>
    <name evidence="10" type="ORF">EHV23_02710</name>
</gene>
<comment type="subcellular location">
    <subcellularLocation>
        <location evidence="1 6">Bacterial flagellum basal body</location>
    </subcellularLocation>
</comment>
<dbReference type="SUPFAM" id="SSF117143">
    <property type="entry name" value="Flagellar hook protein flgE"/>
    <property type="match status" value="1"/>
</dbReference>
<evidence type="ECO:0000313" key="10">
    <source>
        <dbReference type="EMBL" id="RRN45174.1"/>
    </source>
</evidence>
<dbReference type="GO" id="GO:0071978">
    <property type="term" value="P:bacterial-type flagellum-dependent swarming motility"/>
    <property type="evidence" value="ECO:0007669"/>
    <property type="project" value="TreeGrafter"/>
</dbReference>
<dbReference type="InterPro" id="IPR037925">
    <property type="entry name" value="FlgE/F/G-like"/>
</dbReference>
<sequence>MDRMIYLSMTGAKALMERQDALSHNLANASTDGFRADLMTARAVPIREEGTATTRVFAVETSTGFDGKSGPIRQTGNPMDVAIRDRGWFAVQAADGSEAYTRDGGMVVDEQGNLRTRRGQTVLGDGGPISIPDGADVHVADDGTVMVQIGKQKPTQAGKLKLVDPELADLKKGDDGLMRMKEGGEAPVSDSVRVAQGAVEGSNVNVVESMVGMIEVQRQFEMQMKLLQTAEANEQRASQVLSIRG</sequence>
<dbReference type="NCBIfam" id="TIGR03506">
    <property type="entry name" value="FlgEFG_subfam"/>
    <property type="match status" value="1"/>
</dbReference>
<dbReference type="NCBIfam" id="TIGR02490">
    <property type="entry name" value="flgF"/>
    <property type="match status" value="1"/>
</dbReference>
<evidence type="ECO:0000256" key="4">
    <source>
        <dbReference type="ARBA" id="ARBA00038560"/>
    </source>
</evidence>
<evidence type="ECO:0000259" key="8">
    <source>
        <dbReference type="Pfam" id="PF06429"/>
    </source>
</evidence>
<evidence type="ECO:0000256" key="6">
    <source>
        <dbReference type="RuleBase" id="RU362116"/>
    </source>
</evidence>
<comment type="caution">
    <text evidence="10">The sequence shown here is derived from an EMBL/GenBank/DDBJ whole genome shotgun (WGS) entry which is preliminary data.</text>
</comment>
<comment type="subunit">
    <text evidence="4 6">The basal body constitutes a major portion of the flagellar organelle and consists of five rings (E,L,P,S, and M) mounted on a central rod. The rod consists of about 26 subunits of FlgG in the distal portion, and FlgB, FlgC and FlgF are thought to build up the proximal portion of the rod with about 6 subunits each.</text>
</comment>
<dbReference type="AlphaFoldDB" id="A0A426FR89"/>
<evidence type="ECO:0000256" key="2">
    <source>
        <dbReference type="ARBA" id="ARBA00009677"/>
    </source>
</evidence>